<dbReference type="EMBL" id="CACRXK020000416">
    <property type="protein sequence ID" value="CAB3981672.1"/>
    <property type="molecule type" value="Genomic_DNA"/>
</dbReference>
<dbReference type="Pfam" id="PF13593">
    <property type="entry name" value="SBF_like"/>
    <property type="match status" value="1"/>
</dbReference>
<accession>A0A6S7FZI7</accession>
<dbReference type="Gene3D" id="1.20.1530.20">
    <property type="match status" value="1"/>
</dbReference>
<comment type="caution">
    <text evidence="2">The sequence shown here is derived from an EMBL/GenBank/DDBJ whole genome shotgun (WGS) entry which is preliminary data.</text>
</comment>
<proteinExistence type="inferred from homology"/>
<evidence type="ECO:0000256" key="1">
    <source>
        <dbReference type="ARBA" id="ARBA00006528"/>
    </source>
</evidence>
<name>A0A6S7FZI7_PARCT</name>
<comment type="similarity">
    <text evidence="1">Belongs to the bile acid:sodium symporter (BASS) (TC 2.A.28) family.</text>
</comment>
<gene>
    <name evidence="2" type="ORF">PACLA_8A085864</name>
</gene>
<sequence>MCKGKVIAAFVSKHFLPIGTLFIIPLGILLPAPAVYLNGKLPVVQMCIVTLFFVIGTKFRLTEIQSALRCYRETALGIIVVLLLTPVVGTKLLMLPKFREVPRSGLDVEKGTLNSSWTIELPDFGPEEFRIGLQIFCVSPCASAFPTVVVTAANGNRALTLLVAITATTISVFTVPVMTSWLIPAFQAASVSFLTILPSVILFILLPLIVGRLLRFIGLVKKVVTKLYTSLKFVTSGALLVMFWVKISQATSKGDLQKFSPWMVVAVTALGTAVITSFLVLTFILASLLRLPKKSILAVTVLSSARNSSIAIAVIENLPDSVGDKDLMFFPIIFVYLAMVVIINSFGCFMAIKKEENDIEQDMDTLEDKVDSADKLTLVENPSVEQITSYNIPNTLNCITLSTVQWCTAV</sequence>
<protein>
    <submittedName>
        <fullName evidence="2">Uncharacterized protein</fullName>
    </submittedName>
</protein>
<reference evidence="2" key="1">
    <citation type="submission" date="2020-04" db="EMBL/GenBank/DDBJ databases">
        <authorList>
            <person name="Alioto T."/>
            <person name="Alioto T."/>
            <person name="Gomez Garrido J."/>
        </authorList>
    </citation>
    <scope>NUCLEOTIDE SEQUENCE</scope>
    <source>
        <strain evidence="2">A484AB</strain>
    </source>
</reference>
<evidence type="ECO:0000313" key="3">
    <source>
        <dbReference type="Proteomes" id="UP001152795"/>
    </source>
</evidence>
<dbReference type="PANTHER" id="PTHR18640:SF10">
    <property type="entry name" value="SODIUM_METABOLITE COTRANSPORTER BASS4, CHLOROPLASTIC-RELATED"/>
    <property type="match status" value="1"/>
</dbReference>
<keyword evidence="3" id="KW-1185">Reference proteome</keyword>
<dbReference type="InterPro" id="IPR016833">
    <property type="entry name" value="Put_Na-Bile_cotransptr"/>
</dbReference>
<evidence type="ECO:0000313" key="2">
    <source>
        <dbReference type="EMBL" id="CAB3981672.1"/>
    </source>
</evidence>
<organism evidence="2 3">
    <name type="scientific">Paramuricea clavata</name>
    <name type="common">Red gorgonian</name>
    <name type="synonym">Violescent sea-whip</name>
    <dbReference type="NCBI Taxonomy" id="317549"/>
    <lineage>
        <taxon>Eukaryota</taxon>
        <taxon>Metazoa</taxon>
        <taxon>Cnidaria</taxon>
        <taxon>Anthozoa</taxon>
        <taxon>Octocorallia</taxon>
        <taxon>Malacalcyonacea</taxon>
        <taxon>Plexauridae</taxon>
        <taxon>Paramuricea</taxon>
    </lineage>
</organism>
<dbReference type="Proteomes" id="UP001152795">
    <property type="component" value="Unassembled WGS sequence"/>
</dbReference>
<dbReference type="OrthoDB" id="188035at2759"/>
<dbReference type="InterPro" id="IPR038770">
    <property type="entry name" value="Na+/solute_symporter_sf"/>
</dbReference>
<dbReference type="PANTHER" id="PTHR18640">
    <property type="entry name" value="SOLUTE CARRIER FAMILY 10 MEMBER 7"/>
    <property type="match status" value="1"/>
</dbReference>
<dbReference type="AlphaFoldDB" id="A0A6S7FZI7"/>